<comment type="similarity">
    <text evidence="1 4">Belongs to the prolyl-tRNA editing family. YbaK/EbsC subfamily.</text>
</comment>
<evidence type="ECO:0000313" key="7">
    <source>
        <dbReference type="Proteomes" id="UP000592181"/>
    </source>
</evidence>
<evidence type="ECO:0000259" key="5">
    <source>
        <dbReference type="Pfam" id="PF04073"/>
    </source>
</evidence>
<dbReference type="Proteomes" id="UP000592181">
    <property type="component" value="Unassembled WGS sequence"/>
</dbReference>
<dbReference type="GO" id="GO:0006412">
    <property type="term" value="P:translation"/>
    <property type="evidence" value="ECO:0007669"/>
    <property type="project" value="UniProtKB-KW"/>
</dbReference>
<dbReference type="PANTHER" id="PTHR30411:SF0">
    <property type="entry name" value="CYS-TRNA(PRO)_CYS-TRNA(CYS) DEACYLASE YBAK"/>
    <property type="match status" value="1"/>
</dbReference>
<organism evidence="6 7">
    <name type="scientific">Janibacter alkaliphilus</name>
    <dbReference type="NCBI Taxonomy" id="1069963"/>
    <lineage>
        <taxon>Bacteria</taxon>
        <taxon>Bacillati</taxon>
        <taxon>Actinomycetota</taxon>
        <taxon>Actinomycetes</taxon>
        <taxon>Micrococcales</taxon>
        <taxon>Intrasporangiaceae</taxon>
        <taxon>Janibacter</taxon>
    </lineage>
</organism>
<dbReference type="PIRSF" id="PIRSF006181">
    <property type="entry name" value="EbsC_YbaK"/>
    <property type="match status" value="1"/>
</dbReference>
<protein>
    <recommendedName>
        <fullName evidence="4">Cys-tRNA(Pro)/Cys-tRNA(Cys) deacylase</fullName>
        <ecNumber evidence="4">4.2.-.-</ecNumber>
    </recommendedName>
</protein>
<evidence type="ECO:0000256" key="4">
    <source>
        <dbReference type="PIRNR" id="PIRNR006181"/>
    </source>
</evidence>
<keyword evidence="6" id="KW-0378">Hydrolase</keyword>
<dbReference type="Gene3D" id="3.90.960.10">
    <property type="entry name" value="YbaK/aminoacyl-tRNA synthetase-associated domain"/>
    <property type="match status" value="1"/>
</dbReference>
<keyword evidence="3 4" id="KW-0456">Lyase</keyword>
<dbReference type="AlphaFoldDB" id="A0A852X1Q1"/>
<dbReference type="SUPFAM" id="SSF55826">
    <property type="entry name" value="YbaK/ProRS associated domain"/>
    <property type="match status" value="1"/>
</dbReference>
<dbReference type="CDD" id="cd00002">
    <property type="entry name" value="YbaK_deacylase"/>
    <property type="match status" value="1"/>
</dbReference>
<dbReference type="GO" id="GO:0002161">
    <property type="term" value="F:aminoacyl-tRNA deacylase activity"/>
    <property type="evidence" value="ECO:0007669"/>
    <property type="project" value="InterPro"/>
</dbReference>
<evidence type="ECO:0000256" key="3">
    <source>
        <dbReference type="ARBA" id="ARBA00023239"/>
    </source>
</evidence>
<name>A0A852X1Q1_9MICO</name>
<gene>
    <name evidence="6" type="ORF">BJY28_000827</name>
</gene>
<dbReference type="InterPro" id="IPR036754">
    <property type="entry name" value="YbaK/aa-tRNA-synt-asso_dom_sf"/>
</dbReference>
<dbReference type="PANTHER" id="PTHR30411">
    <property type="entry name" value="CYTOPLASMIC PROTEIN"/>
    <property type="match status" value="1"/>
</dbReference>
<sequence length="169" mass="17262">MARRKGAGAGTPAIQALERTGTWHVLHAYEHDPAATSFGLEAAELLGVDPARVLKTLLAQTDRPAAHGLVVAIVPVAGQLDLKALAAAVGSKRATLADPALAERTTGYVVGGISPLGQKRALATVVDDSALQHDSVLVSGGRRGLDVELAPRDLVALTDATSAAVGRPD</sequence>
<dbReference type="Pfam" id="PF04073">
    <property type="entry name" value="tRNA_edit"/>
    <property type="match status" value="1"/>
</dbReference>
<evidence type="ECO:0000256" key="1">
    <source>
        <dbReference type="ARBA" id="ARBA00009798"/>
    </source>
</evidence>
<dbReference type="EC" id="4.2.-.-" evidence="4"/>
<evidence type="ECO:0000256" key="2">
    <source>
        <dbReference type="ARBA" id="ARBA00022917"/>
    </source>
</evidence>
<dbReference type="RefSeq" id="WP_179461877.1">
    <property type="nucleotide sequence ID" value="NZ_JACBZX010000001.1"/>
</dbReference>
<keyword evidence="7" id="KW-1185">Reference proteome</keyword>
<dbReference type="GO" id="GO:0016829">
    <property type="term" value="F:lyase activity"/>
    <property type="evidence" value="ECO:0007669"/>
    <property type="project" value="UniProtKB-KW"/>
</dbReference>
<feature type="domain" description="YbaK/aminoacyl-tRNA synthetase-associated" evidence="5">
    <location>
        <begin position="40"/>
        <end position="156"/>
    </location>
</feature>
<proteinExistence type="inferred from homology"/>
<dbReference type="InterPro" id="IPR007214">
    <property type="entry name" value="YbaK/aa-tRNA-synth-assoc-dom"/>
</dbReference>
<dbReference type="EMBL" id="JACBZX010000001">
    <property type="protein sequence ID" value="NYG36358.1"/>
    <property type="molecule type" value="Genomic_DNA"/>
</dbReference>
<keyword evidence="2 4" id="KW-0648">Protein biosynthesis</keyword>
<dbReference type="InterPro" id="IPR004369">
    <property type="entry name" value="Prolyl-tRNA_editing_YbaK/EbsC"/>
</dbReference>
<evidence type="ECO:0000313" key="6">
    <source>
        <dbReference type="EMBL" id="NYG36358.1"/>
    </source>
</evidence>
<accession>A0A852X1Q1</accession>
<comment type="caution">
    <text evidence="6">The sequence shown here is derived from an EMBL/GenBank/DDBJ whole genome shotgun (WGS) entry which is preliminary data.</text>
</comment>
<dbReference type="NCBIfam" id="TIGR00011">
    <property type="entry name" value="YbaK_EbsC"/>
    <property type="match status" value="1"/>
</dbReference>
<reference evidence="6 7" key="1">
    <citation type="submission" date="2020-07" db="EMBL/GenBank/DDBJ databases">
        <title>Sequencing the genomes of 1000 actinobacteria strains.</title>
        <authorList>
            <person name="Klenk H.-P."/>
        </authorList>
    </citation>
    <scope>NUCLEOTIDE SEQUENCE [LARGE SCALE GENOMIC DNA]</scope>
    <source>
        <strain evidence="6 7">DSM 24723</strain>
    </source>
</reference>